<feature type="compositionally biased region" description="Polar residues" evidence="3">
    <location>
        <begin position="207"/>
        <end position="219"/>
    </location>
</feature>
<feature type="region of interest" description="Disordered" evidence="3">
    <location>
        <begin position="112"/>
        <end position="140"/>
    </location>
</feature>
<reference evidence="7" key="1">
    <citation type="journal article" date="2019" name="bioRxiv">
        <title>Genomics, evolutionary history and diagnostics of the Alternaria alternata species group including apple and Asian pear pathotypes.</title>
        <authorList>
            <person name="Armitage A.D."/>
            <person name="Cockerton H.M."/>
            <person name="Sreenivasaprasad S."/>
            <person name="Woodhall J.W."/>
            <person name="Lane C.R."/>
            <person name="Harrison R.J."/>
            <person name="Clarkson J.P."/>
        </authorList>
    </citation>
    <scope>NUCLEOTIDE SEQUENCE [LARGE SCALE GENOMIC DNA]</scope>
    <source>
        <strain evidence="7">FERA 1177</strain>
    </source>
</reference>
<feature type="signal peptide" evidence="4">
    <location>
        <begin position="1"/>
        <end position="17"/>
    </location>
</feature>
<evidence type="ECO:0000313" key="6">
    <source>
        <dbReference type="EMBL" id="RYN81762.1"/>
    </source>
</evidence>
<feature type="region of interest" description="Disordered" evidence="3">
    <location>
        <begin position="207"/>
        <end position="233"/>
    </location>
</feature>
<dbReference type="InterPro" id="IPR036779">
    <property type="entry name" value="LysM_dom_sf"/>
</dbReference>
<dbReference type="SUPFAM" id="SSF54106">
    <property type="entry name" value="LysM domain"/>
    <property type="match status" value="1"/>
</dbReference>
<organism evidence="6 7">
    <name type="scientific">Alternaria alternata</name>
    <name type="common">Alternaria rot fungus</name>
    <name type="synonym">Torula alternata</name>
    <dbReference type="NCBI Taxonomy" id="5599"/>
    <lineage>
        <taxon>Eukaryota</taxon>
        <taxon>Fungi</taxon>
        <taxon>Dikarya</taxon>
        <taxon>Ascomycota</taxon>
        <taxon>Pezizomycotina</taxon>
        <taxon>Dothideomycetes</taxon>
        <taxon>Pleosporomycetidae</taxon>
        <taxon>Pleosporales</taxon>
        <taxon>Pleosporineae</taxon>
        <taxon>Pleosporaceae</taxon>
        <taxon>Alternaria</taxon>
        <taxon>Alternaria sect. Alternaria</taxon>
        <taxon>Alternaria alternata complex</taxon>
    </lineage>
</organism>
<dbReference type="PROSITE" id="PS51782">
    <property type="entry name" value="LYSM"/>
    <property type="match status" value="3"/>
</dbReference>
<sequence length="466" mass="49842">MRFHIALGLLISGSAFASSSLEKRLQRRVGLLNNNRSISPRQNGPVAPDTASDCTYYDTASSGYDTCEIFQDSWGLTFEQFFDYNPSIKADCSGIQIGNSYCVEVNNGLPRPTSVRTTSTATPTTRTSTTPTGTPKPSPTQAGLIESCTSFYFTVANDNCNKIVASYGTFTYDDFVKWNPAVGPTCDGLWAKTWYCVGIPGTPTAKPTITSSAQSSSQHPTTTGSPKPSPTQDGLITSCTNFYFAVRGDTCAKIVSKYGTFTEQNFVSWNPAVGDDCSGLWAETYYCVGVPGTPTTRLPTSTKPATTGNGVSTPLPTQPGMVTNCNKFHFINQGVSCSQVISYQKITRADFVKWNPTVGSDCSGMLAEVNVCVGVVGGLTTTKMPTTTTTKPATTTTAGNGVQTPQPTQPGMVTNCKKFHFAAKGVVCSQLTSYNKITLADFVKWNPGVGADCRSMWADTYFCVGI</sequence>
<feature type="region of interest" description="Disordered" evidence="3">
    <location>
        <begin position="386"/>
        <end position="407"/>
    </location>
</feature>
<keyword evidence="4" id="KW-0732">Signal</keyword>
<protein>
    <recommendedName>
        <fullName evidence="5">LysM domain-containing protein</fullName>
    </recommendedName>
</protein>
<dbReference type="Proteomes" id="UP000291422">
    <property type="component" value="Unassembled WGS sequence"/>
</dbReference>
<evidence type="ECO:0000313" key="7">
    <source>
        <dbReference type="Proteomes" id="UP000291422"/>
    </source>
</evidence>
<evidence type="ECO:0000256" key="4">
    <source>
        <dbReference type="SAM" id="SignalP"/>
    </source>
</evidence>
<dbReference type="InterPro" id="IPR052210">
    <property type="entry name" value="LysM1-like"/>
</dbReference>
<dbReference type="PANTHER" id="PTHR34997:SF1">
    <property type="entry name" value="PEPTIDOGLYCAN-BINDING LYSIN DOMAIN"/>
    <property type="match status" value="1"/>
</dbReference>
<keyword evidence="1" id="KW-0147">Chitin-binding</keyword>
<feature type="compositionally biased region" description="Low complexity" evidence="3">
    <location>
        <begin position="386"/>
        <end position="398"/>
    </location>
</feature>
<gene>
    <name evidence="6" type="ORF">AA0117_g1798</name>
</gene>
<feature type="domain" description="LysM" evidence="5">
    <location>
        <begin position="241"/>
        <end position="288"/>
    </location>
</feature>
<evidence type="ECO:0000259" key="5">
    <source>
        <dbReference type="PROSITE" id="PS51782"/>
    </source>
</evidence>
<dbReference type="VEuPathDB" id="FungiDB:CC77DRAFT_1084848"/>
<name>A0A4Q4NSU1_ALTAL</name>
<feature type="compositionally biased region" description="Low complexity" evidence="3">
    <location>
        <begin position="112"/>
        <end position="135"/>
    </location>
</feature>
<dbReference type="VEuPathDB" id="FungiDB:CC77DRAFT_976262"/>
<keyword evidence="2" id="KW-0843">Virulence</keyword>
<feature type="domain" description="LysM" evidence="5">
    <location>
        <begin position="150"/>
        <end position="197"/>
    </location>
</feature>
<evidence type="ECO:0000256" key="2">
    <source>
        <dbReference type="ARBA" id="ARBA00023026"/>
    </source>
</evidence>
<dbReference type="Gene3D" id="3.10.350.10">
    <property type="entry name" value="LysM domain"/>
    <property type="match status" value="5"/>
</dbReference>
<proteinExistence type="predicted"/>
<feature type="domain" description="LysM" evidence="5">
    <location>
        <begin position="56"/>
        <end position="103"/>
    </location>
</feature>
<evidence type="ECO:0000256" key="3">
    <source>
        <dbReference type="SAM" id="MobiDB-lite"/>
    </source>
</evidence>
<dbReference type="InterPro" id="IPR018392">
    <property type="entry name" value="LysM"/>
</dbReference>
<accession>A0A4Q4NSU1</accession>
<dbReference type="PANTHER" id="PTHR34997">
    <property type="entry name" value="AM15"/>
    <property type="match status" value="1"/>
</dbReference>
<dbReference type="EMBL" id="PDXD01000002">
    <property type="protein sequence ID" value="RYN81762.1"/>
    <property type="molecule type" value="Genomic_DNA"/>
</dbReference>
<feature type="chain" id="PRO_5020347848" description="LysM domain-containing protein" evidence="4">
    <location>
        <begin position="18"/>
        <end position="466"/>
    </location>
</feature>
<evidence type="ECO:0000256" key="1">
    <source>
        <dbReference type="ARBA" id="ARBA00022669"/>
    </source>
</evidence>
<dbReference type="CDD" id="cd00118">
    <property type="entry name" value="LysM"/>
    <property type="match status" value="1"/>
</dbReference>
<dbReference type="GO" id="GO:0008061">
    <property type="term" value="F:chitin binding"/>
    <property type="evidence" value="ECO:0007669"/>
    <property type="project" value="UniProtKB-KW"/>
</dbReference>
<comment type="caution">
    <text evidence="6">The sequence shown here is derived from an EMBL/GenBank/DDBJ whole genome shotgun (WGS) entry which is preliminary data.</text>
</comment>
<dbReference type="AlphaFoldDB" id="A0A4Q4NSU1"/>